<dbReference type="CDD" id="cd12117">
    <property type="entry name" value="A_NRPS_Srf_like"/>
    <property type="match status" value="2"/>
</dbReference>
<dbReference type="Proteomes" id="UP000198210">
    <property type="component" value="Chromosome I"/>
</dbReference>
<dbReference type="PROSITE" id="PS50075">
    <property type="entry name" value="CARRIER"/>
    <property type="match status" value="2"/>
</dbReference>
<feature type="region of interest" description="Disordered" evidence="5">
    <location>
        <begin position="224"/>
        <end position="261"/>
    </location>
</feature>
<dbReference type="Gene3D" id="3.30.559.10">
    <property type="entry name" value="Chloramphenicol acetyltransferase-like domain"/>
    <property type="match status" value="2"/>
</dbReference>
<dbReference type="EMBL" id="LT607751">
    <property type="protein sequence ID" value="SCG66612.1"/>
    <property type="molecule type" value="Genomic_DNA"/>
</dbReference>
<evidence type="ECO:0000256" key="1">
    <source>
        <dbReference type="ARBA" id="ARBA00001957"/>
    </source>
</evidence>
<comment type="cofactor">
    <cofactor evidence="1">
        <name>pantetheine 4'-phosphate</name>
        <dbReference type="ChEBI" id="CHEBI:47942"/>
    </cofactor>
</comment>
<dbReference type="InterPro" id="IPR020845">
    <property type="entry name" value="AMP-binding_CS"/>
</dbReference>
<dbReference type="SUPFAM" id="SSF56801">
    <property type="entry name" value="Acetyl-CoA synthetase-like"/>
    <property type="match status" value="2"/>
</dbReference>
<dbReference type="InterPro" id="IPR045851">
    <property type="entry name" value="AMP-bd_C_sf"/>
</dbReference>
<dbReference type="Gene3D" id="2.30.38.10">
    <property type="entry name" value="Luciferase, Domain 3"/>
    <property type="match status" value="1"/>
</dbReference>
<dbReference type="InterPro" id="IPR036736">
    <property type="entry name" value="ACP-like_sf"/>
</dbReference>
<evidence type="ECO:0000256" key="2">
    <source>
        <dbReference type="ARBA" id="ARBA00006432"/>
    </source>
</evidence>
<dbReference type="Gene3D" id="3.40.50.12780">
    <property type="entry name" value="N-terminal domain of ligase-like"/>
    <property type="match status" value="1"/>
</dbReference>
<dbReference type="InterPro" id="IPR042099">
    <property type="entry name" value="ANL_N_sf"/>
</dbReference>
<dbReference type="InterPro" id="IPR025110">
    <property type="entry name" value="AMP-bd_C"/>
</dbReference>
<proteinExistence type="inferred from homology"/>
<keyword evidence="8" id="KW-1185">Reference proteome</keyword>
<dbReference type="InterPro" id="IPR010071">
    <property type="entry name" value="AA_adenyl_dom"/>
</dbReference>
<evidence type="ECO:0000256" key="5">
    <source>
        <dbReference type="SAM" id="MobiDB-lite"/>
    </source>
</evidence>
<sequence length="2245" mass="240987">MLSDLDTPEFRTASRTTAAELTILEIVRAVLARPGTAPHEPIDLGRYPAQVRDALVERLTAEFGVGPAAGLPAGAVTISELADLLQREVAAETESLFDGPDDLDEEAFGDDTDEPTLALVHELIAGWASRTPDATALVCQDVRTSYADLDAAADRLAQRLRAGGVRRGDVVAVHAARGTLLVTSLLAVLKAGAAFTVLDVDFPVERLNRVLDAAHPAAIVADGPLPTGLDHPNVPTFDPSTVGADGQPRDGGGNPRDLHGSGSPTLADTACVIFTSGSTGRPKGVLSTHRSLAATLTRQDYAPFTAGDTWLQCSPMSWDAFLLELFAPLVSGGTCVLQPGQRPEPQLIGDLVRRHAVTVLHVSASLLNFLVDEYPEVFTTGTLRCVLTGGEAVSRTHAARLLTLAPDLALVNGYSPVECMIFTAAHRIRPADTAGPVPVGTALSGKRIYLLDRNLQLVRPGVSGEVYMAGAGLAHGYAGERSLTAQRFLPCPYGGPGERMYRTGDLGRWRRDGNLELLGRADDQLKIRGHRIEPAGVDAALQALPGVWRAATIVREDRPGDRRLVSYAVPTRQTHLDGAELREALARTLPDYTVPSAVVVVDELPVTPNGKLDRTALPAPVAATTSGGAPARTAQEEVLRSLFADILGVPEVGAEDNFFDLGGHSLLVTKLVARIKRAMDTHVTVRDVFEHPTVADLARCLDRPRHGIAPLVRRERPAVLPLSSGQKRLWFIDRFEGPGDVYHVPVRIALSGKPDVDALEAAVRDVIDRHEALRTVFGDANGEPCQLVQALPEVPVMQRHEARPQQLDAELAELIRRPFDLGHQPPLRAALFTCGPAEHTLLLVLHHIAADGLSMRPLLGDLGEAYEARIRGRAPHWRPLPVQYADYTLWQQDMLGDEDNPDSLAATQLAFWRENLADLPEEIPLPADRPRPAGPATHGCEADAQVNADLHRRLVEAARSENVTLFMIAQAAVATVLHLNGAGTDIPLGTPVAGRPDEALDALIGFFVNTLVLRTDLSGDPTMRDLLARVRGADLSAYSHQDLPFERVVDELNPARSAYRHPLFQTSVTLGGHSGETLTLPGTRTTVAFADTDAAAKFDLGFAFRERRGPTGDPAGLNLQVEYNAAMFDATTAQRLAAAVERVLEILADRPDTRLSELPACSSDEYDTVVTRWNPGTGATVASTAHELFEAQVDRTPHAAALLSGDDVVTYAQLDETANRLAHRLIAHGVRDGNVVGIDIDRGPDLIAALLGVLKAGGAYLLLDPTHPVGRRRAILAQAGVEVLLASTAEPAASWDERGAGATIHLHHPAEAAARDEAPASRPLLPVRADDPAAVMFTSGSTGQPKGVVAPHRAIVATHTARTYLDHGPHQVLLQCSPVSWDAFTLEVFSALFHGGACVLQPGQSPDLTMIEELSARHHVTLLQLSTSLFNAMVDENSPVFGQVPHVMIGGEAASPAHVERALARHPRLRITNGYGPVESLGFTTVHDIAVAETVAASLPIGRPIEHKRAYVLDGYLRPVPPGVAGELYVAGAGVAHGYLRQPAATAERFAPDPFGPRGARMYRTGDLARWNRDGRLEFLGRSDNQVKIRGFRVEPGEVEALLHRLPGIARAVVSVREDRPGEKRLVAYLVAQDTAGLSAEDVRSRLRERLPEHLVPAAFVTLDALPLNDNGKVDRAALPAPEPAGGTAPGATAPRTAVEQTIADVWAQVLGVARVGVHDNFFTLGGDSIASIRVVSRLRKIGVTVSPKNLFDNQTVAELATAAGQAAHLDAEQGTVTGAVPLTPAQRWFLDEEPPVPDHFNQSTVLAVGDMAPEPLARALDGLVAQHDVLRSRFVRDADMVAGSRDARGWRQEILPDHPACAVRYEDLTSLPAQLREQRWAALADDAQAGLDIDSGPLLRALLVDCGDQGGRRLLLTIHHLVVDIVSWSIIIDDLEVAYRQVLADRPVALPPKTTSFRSWSTRLHEYAGSPAAAAELERWARPPTCAGISALRGATGQDVSGRYDARLGPEAAAVLLNAAPAALGVSLEDIVLSALARALCQWSGDERVLIDVEGHGREHIFDDVDLSRTVGWFTTLHPLELAVPAAAGLVDTVHDVAAYRESVPHRGLGFGVLAHLAGERERRRLAARPQADVAFNFHGRETSDSGGAWPELHEVYAGRSAHPDNHLPHPLSVDAAFLDDDVTVHLAYRVPGELSQVGHDVGERFLAALRDIAERVRAGDHARRVRFASISRDDAATIAERFN</sequence>
<dbReference type="GO" id="GO:0003824">
    <property type="term" value="F:catalytic activity"/>
    <property type="evidence" value="ECO:0007669"/>
    <property type="project" value="InterPro"/>
</dbReference>
<dbReference type="Pfam" id="PF00668">
    <property type="entry name" value="Condensation"/>
    <property type="match status" value="2"/>
</dbReference>
<dbReference type="CDD" id="cd19534">
    <property type="entry name" value="E_NRPS"/>
    <property type="match status" value="1"/>
</dbReference>
<feature type="domain" description="Carrier" evidence="6">
    <location>
        <begin position="1694"/>
        <end position="1768"/>
    </location>
</feature>
<evidence type="ECO:0000256" key="4">
    <source>
        <dbReference type="ARBA" id="ARBA00022553"/>
    </source>
</evidence>
<organism evidence="7 8">
    <name type="scientific">Micromonospora siamensis</name>
    <dbReference type="NCBI Taxonomy" id="299152"/>
    <lineage>
        <taxon>Bacteria</taxon>
        <taxon>Bacillati</taxon>
        <taxon>Actinomycetota</taxon>
        <taxon>Actinomycetes</taxon>
        <taxon>Micromonosporales</taxon>
        <taxon>Micromonosporaceae</taxon>
        <taxon>Micromonospora</taxon>
    </lineage>
</organism>
<dbReference type="InterPro" id="IPR009081">
    <property type="entry name" value="PP-bd_ACP"/>
</dbReference>
<evidence type="ECO:0000256" key="3">
    <source>
        <dbReference type="ARBA" id="ARBA00022450"/>
    </source>
</evidence>
<dbReference type="GO" id="GO:0031177">
    <property type="term" value="F:phosphopantetheine binding"/>
    <property type="evidence" value="ECO:0007669"/>
    <property type="project" value="InterPro"/>
</dbReference>
<evidence type="ECO:0000313" key="7">
    <source>
        <dbReference type="EMBL" id="SCG66612.1"/>
    </source>
</evidence>
<dbReference type="FunFam" id="1.10.1200.10:FF:000005">
    <property type="entry name" value="Nonribosomal peptide synthetase 1"/>
    <property type="match status" value="1"/>
</dbReference>
<dbReference type="InterPro" id="IPR023213">
    <property type="entry name" value="CAT-like_dom_sf"/>
</dbReference>
<dbReference type="CDD" id="cd19540">
    <property type="entry name" value="LCL_NRPS-like"/>
    <property type="match status" value="1"/>
</dbReference>
<protein>
    <submittedName>
        <fullName evidence="7">Non-ribosomal peptide synthase domain TIGR01720/amino acid adenylation domain-containing protein</fullName>
    </submittedName>
</protein>
<gene>
    <name evidence="7" type="ORF">GA0074704_4213</name>
</gene>
<dbReference type="GO" id="GO:0072330">
    <property type="term" value="P:monocarboxylic acid biosynthetic process"/>
    <property type="evidence" value="ECO:0007669"/>
    <property type="project" value="UniProtKB-ARBA"/>
</dbReference>
<accession>A0A1C5J7R7</accession>
<dbReference type="FunFam" id="1.10.1200.10:FF:000016">
    <property type="entry name" value="Non-ribosomal peptide synthase"/>
    <property type="match status" value="1"/>
</dbReference>
<dbReference type="SUPFAM" id="SSF52777">
    <property type="entry name" value="CoA-dependent acyltransferases"/>
    <property type="match status" value="4"/>
</dbReference>
<dbReference type="Pfam" id="PF00550">
    <property type="entry name" value="PP-binding"/>
    <property type="match status" value="2"/>
</dbReference>
<dbReference type="Gene3D" id="3.30.559.30">
    <property type="entry name" value="Nonribosomal peptide synthetase, condensation domain"/>
    <property type="match status" value="2"/>
</dbReference>
<dbReference type="Gene3D" id="3.40.50.980">
    <property type="match status" value="2"/>
</dbReference>
<dbReference type="SUPFAM" id="SSF47336">
    <property type="entry name" value="ACP-like"/>
    <property type="match status" value="2"/>
</dbReference>
<keyword evidence="3" id="KW-0596">Phosphopantetheine</keyword>
<evidence type="ECO:0000259" key="6">
    <source>
        <dbReference type="PROSITE" id="PS50075"/>
    </source>
</evidence>
<dbReference type="GO" id="GO:0044550">
    <property type="term" value="P:secondary metabolite biosynthetic process"/>
    <property type="evidence" value="ECO:0007669"/>
    <property type="project" value="TreeGrafter"/>
</dbReference>
<dbReference type="FunFam" id="2.30.38.10:FF:000001">
    <property type="entry name" value="Non-ribosomal peptide synthetase PvdI"/>
    <property type="match status" value="1"/>
</dbReference>
<dbReference type="Pfam" id="PF13193">
    <property type="entry name" value="AMP-binding_C"/>
    <property type="match status" value="2"/>
</dbReference>
<dbReference type="InterPro" id="IPR020806">
    <property type="entry name" value="PKS_PP-bd"/>
</dbReference>
<dbReference type="InterPro" id="IPR006162">
    <property type="entry name" value="Ppantetheine_attach_site"/>
</dbReference>
<dbReference type="GO" id="GO:0005737">
    <property type="term" value="C:cytoplasm"/>
    <property type="evidence" value="ECO:0007669"/>
    <property type="project" value="TreeGrafter"/>
</dbReference>
<dbReference type="SMART" id="SM00823">
    <property type="entry name" value="PKS_PP"/>
    <property type="match status" value="2"/>
</dbReference>
<dbReference type="GO" id="GO:0008610">
    <property type="term" value="P:lipid biosynthetic process"/>
    <property type="evidence" value="ECO:0007669"/>
    <property type="project" value="UniProtKB-ARBA"/>
</dbReference>
<comment type="similarity">
    <text evidence="2">Belongs to the ATP-dependent AMP-binding enzyme family.</text>
</comment>
<dbReference type="PANTHER" id="PTHR45527:SF1">
    <property type="entry name" value="FATTY ACID SYNTHASE"/>
    <property type="match status" value="1"/>
</dbReference>
<dbReference type="Gene3D" id="3.30.300.30">
    <property type="match status" value="2"/>
</dbReference>
<evidence type="ECO:0000313" key="8">
    <source>
        <dbReference type="Proteomes" id="UP000198210"/>
    </source>
</evidence>
<dbReference type="PROSITE" id="PS00455">
    <property type="entry name" value="AMP_BINDING"/>
    <property type="match status" value="2"/>
</dbReference>
<dbReference type="InterPro" id="IPR001242">
    <property type="entry name" value="Condensation_dom"/>
</dbReference>
<dbReference type="InterPro" id="IPR000873">
    <property type="entry name" value="AMP-dep_synth/lig_dom"/>
</dbReference>
<dbReference type="PROSITE" id="PS00012">
    <property type="entry name" value="PHOSPHOPANTETHEINE"/>
    <property type="match status" value="2"/>
</dbReference>
<dbReference type="PANTHER" id="PTHR45527">
    <property type="entry name" value="NONRIBOSOMAL PEPTIDE SYNTHETASE"/>
    <property type="match status" value="1"/>
</dbReference>
<dbReference type="Gene3D" id="1.10.1200.10">
    <property type="entry name" value="ACP-like"/>
    <property type="match status" value="2"/>
</dbReference>
<name>A0A1C5J7R7_9ACTN</name>
<feature type="domain" description="Carrier" evidence="6">
    <location>
        <begin position="630"/>
        <end position="705"/>
    </location>
</feature>
<dbReference type="GO" id="GO:0043041">
    <property type="term" value="P:amino acid activation for nonribosomal peptide biosynthetic process"/>
    <property type="evidence" value="ECO:0007669"/>
    <property type="project" value="TreeGrafter"/>
</dbReference>
<keyword evidence="4" id="KW-0597">Phosphoprotein</keyword>
<dbReference type="Pfam" id="PF00501">
    <property type="entry name" value="AMP-binding"/>
    <property type="match status" value="2"/>
</dbReference>
<reference evidence="7 8" key="1">
    <citation type="submission" date="2016-06" db="EMBL/GenBank/DDBJ databases">
        <authorList>
            <person name="Kjaerup R.B."/>
            <person name="Dalgaard T.S."/>
            <person name="Juul-Madsen H.R."/>
        </authorList>
    </citation>
    <scope>NUCLEOTIDE SEQUENCE [LARGE SCALE GENOMIC DNA]</scope>
    <source>
        <strain evidence="7 8">DSM 45097</strain>
    </source>
</reference>
<dbReference type="FunFam" id="3.30.300.30:FF:000010">
    <property type="entry name" value="Enterobactin synthetase component F"/>
    <property type="match status" value="2"/>
</dbReference>
<dbReference type="NCBIfam" id="TIGR01733">
    <property type="entry name" value="AA-adenyl-dom"/>
    <property type="match status" value="2"/>
</dbReference>